<comment type="caution">
    <text evidence="3">The sequence shown here is derived from an EMBL/GenBank/DDBJ whole genome shotgun (WGS) entry which is preliminary data.</text>
</comment>
<feature type="signal peptide" evidence="2">
    <location>
        <begin position="1"/>
        <end position="21"/>
    </location>
</feature>
<evidence type="ECO:0000313" key="4">
    <source>
        <dbReference type="Proteomes" id="UP001515660"/>
    </source>
</evidence>
<organism evidence="3 4">
    <name type="scientific">Rhodobacter calidifons</name>
    <dbReference type="NCBI Taxonomy" id="2715277"/>
    <lineage>
        <taxon>Bacteria</taxon>
        <taxon>Pseudomonadati</taxon>
        <taxon>Pseudomonadota</taxon>
        <taxon>Alphaproteobacteria</taxon>
        <taxon>Rhodobacterales</taxon>
        <taxon>Rhodobacter group</taxon>
        <taxon>Rhodobacter</taxon>
    </lineage>
</organism>
<feature type="chain" id="PRO_5046128329" description="Lipoprotein" evidence="2">
    <location>
        <begin position="22"/>
        <end position="116"/>
    </location>
</feature>
<feature type="compositionally biased region" description="Basic and acidic residues" evidence="1">
    <location>
        <begin position="95"/>
        <end position="109"/>
    </location>
</feature>
<name>A0ABX0GC04_9RHOB</name>
<evidence type="ECO:0008006" key="5">
    <source>
        <dbReference type="Google" id="ProtNLM"/>
    </source>
</evidence>
<evidence type="ECO:0000256" key="2">
    <source>
        <dbReference type="SAM" id="SignalP"/>
    </source>
</evidence>
<reference evidence="3 4" key="1">
    <citation type="journal article" date="2022" name="Microorganisms">
        <title>Genome Sequence and Characterization of a Xanthorhodopsin-Containing, Aerobic Anoxygenic Phototrophic Rhodobacter Species, Isolated from Mesophilic Conditions at Yellowstone National Park.</title>
        <authorList>
            <person name="Kyndt J.A."/>
            <person name="Robertson S."/>
            <person name="Shoffstall I.B."/>
            <person name="Ramaley R.F."/>
            <person name="Meyer T.E."/>
        </authorList>
    </citation>
    <scope>NUCLEOTIDE SEQUENCE [LARGE SCALE GENOMIC DNA]</scope>
    <source>
        <strain evidence="3 4">M37P</strain>
    </source>
</reference>
<evidence type="ECO:0000313" key="3">
    <source>
        <dbReference type="EMBL" id="NHB78151.1"/>
    </source>
</evidence>
<dbReference type="RefSeq" id="WP_166404161.1">
    <property type="nucleotide sequence ID" value="NZ_JAANHS010000016.1"/>
</dbReference>
<sequence>MRRPGAVARPIGAGTCLLLFAACVGDGQWYTPAGVPLGEVDCTSPAPLDGPAGLEICLARVIDDSPDAVVRCRRDGGRTGPVSVVDRRFACDYRKRDDGSVSGSDDGRKQGTGARQ</sequence>
<keyword evidence="4" id="KW-1185">Reference proteome</keyword>
<evidence type="ECO:0000256" key="1">
    <source>
        <dbReference type="SAM" id="MobiDB-lite"/>
    </source>
</evidence>
<dbReference type="Proteomes" id="UP001515660">
    <property type="component" value="Unassembled WGS sequence"/>
</dbReference>
<feature type="region of interest" description="Disordered" evidence="1">
    <location>
        <begin position="95"/>
        <end position="116"/>
    </location>
</feature>
<gene>
    <name evidence="3" type="ORF">G8O29_15630</name>
</gene>
<proteinExistence type="predicted"/>
<dbReference type="PROSITE" id="PS51257">
    <property type="entry name" value="PROKAR_LIPOPROTEIN"/>
    <property type="match status" value="1"/>
</dbReference>
<keyword evidence="2" id="KW-0732">Signal</keyword>
<protein>
    <recommendedName>
        <fullName evidence="5">Lipoprotein</fullName>
    </recommendedName>
</protein>
<dbReference type="EMBL" id="JAANHS010000016">
    <property type="protein sequence ID" value="NHB78151.1"/>
    <property type="molecule type" value="Genomic_DNA"/>
</dbReference>
<accession>A0ABX0GC04</accession>